<dbReference type="Proteomes" id="UP000247973">
    <property type="component" value="Unassembled WGS sequence"/>
</dbReference>
<reference evidence="1 2" key="1">
    <citation type="submission" date="2018-03" db="EMBL/GenBank/DDBJ databases">
        <title>Genomic Encyclopedia of Archaeal and Bacterial Type Strains, Phase II (KMG-II): from individual species to whole genera.</title>
        <authorList>
            <person name="Goeker M."/>
        </authorList>
    </citation>
    <scope>NUCLEOTIDE SEQUENCE [LARGE SCALE GENOMIC DNA]</scope>
    <source>
        <strain evidence="1 2">DSM 100214</strain>
    </source>
</reference>
<dbReference type="PROSITE" id="PS51257">
    <property type="entry name" value="PROKAR_LIPOPROTEIN"/>
    <property type="match status" value="1"/>
</dbReference>
<evidence type="ECO:0008006" key="3">
    <source>
        <dbReference type="Google" id="ProtNLM"/>
    </source>
</evidence>
<evidence type="ECO:0000313" key="2">
    <source>
        <dbReference type="Proteomes" id="UP000247973"/>
    </source>
</evidence>
<keyword evidence="2" id="KW-1185">Reference proteome</keyword>
<sequence>MKQLLTLILLSVVFISCNKEYKYEVYAKTGLFSDLADQKISEDVIKESNDSAAFVKAHRKFLINMQLKFDSNKDFHPEIYYFKLINPQGIDISSGSFLSNPNEIMIENASFCLSDEFKQYIQNIDYE</sequence>
<gene>
    <name evidence="1" type="ORF">CLV62_12210</name>
</gene>
<proteinExistence type="predicted"/>
<accession>A0A2V3PMG0</accession>
<evidence type="ECO:0000313" key="1">
    <source>
        <dbReference type="EMBL" id="PXV62058.1"/>
    </source>
</evidence>
<organism evidence="1 2">
    <name type="scientific">Dysgonomonas alginatilytica</name>
    <dbReference type="NCBI Taxonomy" id="1605892"/>
    <lineage>
        <taxon>Bacteria</taxon>
        <taxon>Pseudomonadati</taxon>
        <taxon>Bacteroidota</taxon>
        <taxon>Bacteroidia</taxon>
        <taxon>Bacteroidales</taxon>
        <taxon>Dysgonomonadaceae</taxon>
        <taxon>Dysgonomonas</taxon>
    </lineage>
</organism>
<dbReference type="RefSeq" id="WP_110311609.1">
    <property type="nucleotide sequence ID" value="NZ_QICL01000022.1"/>
</dbReference>
<name>A0A2V3PMG0_9BACT</name>
<protein>
    <recommendedName>
        <fullName evidence="3">Lipoprotein</fullName>
    </recommendedName>
</protein>
<comment type="caution">
    <text evidence="1">The sequence shown here is derived from an EMBL/GenBank/DDBJ whole genome shotgun (WGS) entry which is preliminary data.</text>
</comment>
<dbReference type="AlphaFoldDB" id="A0A2V3PMG0"/>
<dbReference type="EMBL" id="QICL01000022">
    <property type="protein sequence ID" value="PXV62058.1"/>
    <property type="molecule type" value="Genomic_DNA"/>
</dbReference>